<dbReference type="PANTHER" id="PTHR43625:SF78">
    <property type="entry name" value="PYRIDOXAL REDUCTASE-RELATED"/>
    <property type="match status" value="1"/>
</dbReference>
<dbReference type="CDD" id="cd00198">
    <property type="entry name" value="vWFA"/>
    <property type="match status" value="1"/>
</dbReference>
<dbReference type="Gene3D" id="3.40.50.410">
    <property type="entry name" value="von Willebrand factor, type A domain"/>
    <property type="match status" value="1"/>
</dbReference>
<dbReference type="Proteomes" id="UP001174936">
    <property type="component" value="Unassembled WGS sequence"/>
</dbReference>
<dbReference type="EMBL" id="JAULSV010000007">
    <property type="protein sequence ID" value="KAK0639387.1"/>
    <property type="molecule type" value="Genomic_DNA"/>
</dbReference>
<organism evidence="4 5">
    <name type="scientific">Cercophora newfieldiana</name>
    <dbReference type="NCBI Taxonomy" id="92897"/>
    <lineage>
        <taxon>Eukaryota</taxon>
        <taxon>Fungi</taxon>
        <taxon>Dikarya</taxon>
        <taxon>Ascomycota</taxon>
        <taxon>Pezizomycotina</taxon>
        <taxon>Sordariomycetes</taxon>
        <taxon>Sordariomycetidae</taxon>
        <taxon>Sordariales</taxon>
        <taxon>Lasiosphaeriaceae</taxon>
        <taxon>Cercophora</taxon>
    </lineage>
</organism>
<evidence type="ECO:0000259" key="3">
    <source>
        <dbReference type="PROSITE" id="PS50234"/>
    </source>
</evidence>
<dbReference type="InterPro" id="IPR050791">
    <property type="entry name" value="Aldo-Keto_reductase"/>
</dbReference>
<dbReference type="AlphaFoldDB" id="A0AA39XTZ6"/>
<protein>
    <recommendedName>
        <fullName evidence="3">VWFA domain-containing protein</fullName>
    </recommendedName>
</protein>
<keyword evidence="5" id="KW-1185">Reference proteome</keyword>
<dbReference type="SMART" id="SM00327">
    <property type="entry name" value="VWA"/>
    <property type="match status" value="1"/>
</dbReference>
<dbReference type="InterPro" id="IPR023210">
    <property type="entry name" value="NADP_OxRdtase_dom"/>
</dbReference>
<keyword evidence="1" id="KW-0560">Oxidoreductase</keyword>
<evidence type="ECO:0000313" key="4">
    <source>
        <dbReference type="EMBL" id="KAK0639387.1"/>
    </source>
</evidence>
<dbReference type="InterPro" id="IPR036465">
    <property type="entry name" value="vWFA_dom_sf"/>
</dbReference>
<evidence type="ECO:0000256" key="2">
    <source>
        <dbReference type="SAM" id="SignalP"/>
    </source>
</evidence>
<evidence type="ECO:0000313" key="5">
    <source>
        <dbReference type="Proteomes" id="UP001174936"/>
    </source>
</evidence>
<dbReference type="Pfam" id="PF00092">
    <property type="entry name" value="VWA"/>
    <property type="match status" value="1"/>
</dbReference>
<dbReference type="PANTHER" id="PTHR43625">
    <property type="entry name" value="AFLATOXIN B1 ALDEHYDE REDUCTASE"/>
    <property type="match status" value="1"/>
</dbReference>
<feature type="domain" description="VWFA" evidence="3">
    <location>
        <begin position="54"/>
        <end position="244"/>
    </location>
</feature>
<gene>
    <name evidence="4" type="ORF">B0T16DRAFT_463070</name>
</gene>
<feature type="chain" id="PRO_5041202574" description="VWFA domain-containing protein" evidence="2">
    <location>
        <begin position="20"/>
        <end position="824"/>
    </location>
</feature>
<proteinExistence type="predicted"/>
<accession>A0AA39XTZ6</accession>
<dbReference type="InterPro" id="IPR036812">
    <property type="entry name" value="NAD(P)_OxRdtase_dom_sf"/>
</dbReference>
<feature type="signal peptide" evidence="2">
    <location>
        <begin position="1"/>
        <end position="19"/>
    </location>
</feature>
<dbReference type="GO" id="GO:0005737">
    <property type="term" value="C:cytoplasm"/>
    <property type="evidence" value="ECO:0007669"/>
    <property type="project" value="TreeGrafter"/>
</dbReference>
<evidence type="ECO:0000256" key="1">
    <source>
        <dbReference type="ARBA" id="ARBA00023002"/>
    </source>
</evidence>
<dbReference type="SUPFAM" id="SSF53300">
    <property type="entry name" value="vWA-like"/>
    <property type="match status" value="1"/>
</dbReference>
<dbReference type="GO" id="GO:0016491">
    <property type="term" value="F:oxidoreductase activity"/>
    <property type="evidence" value="ECO:0007669"/>
    <property type="project" value="UniProtKB-KW"/>
</dbReference>
<keyword evidence="2" id="KW-0732">Signal</keyword>
<dbReference type="Pfam" id="PF00248">
    <property type="entry name" value="Aldo_ket_red"/>
    <property type="match status" value="1"/>
</dbReference>
<comment type="caution">
    <text evidence="4">The sequence shown here is derived from an EMBL/GenBank/DDBJ whole genome shotgun (WGS) entry which is preliminary data.</text>
</comment>
<dbReference type="Gene3D" id="3.20.20.100">
    <property type="entry name" value="NADP-dependent oxidoreductase domain"/>
    <property type="match status" value="2"/>
</dbReference>
<dbReference type="InterPro" id="IPR002035">
    <property type="entry name" value="VWF_A"/>
</dbReference>
<name>A0AA39XTZ6_9PEZI</name>
<sequence>MRFSVTAALACAFTRQVLGDPGISPASVEQKADPESSFQITKTVITPEIPPKPDVVLLVDVTSSMGGAINNIKSKLNTIIDSVKATQPNAQFAVASFGDLRDRNGFQVNQDLTDRRSALQTAVNGLRAEFGLDRDEDWIYALHKLSTGSITFRDGSSRIIVLVGDAPSHDPSGPPTGEKFTLAAAISALFAKNIRVIGVNVSGLDLLRQAIAVTSATGGTLLPSTSNEVAAAIVSGLSNLRVTVTPSPPDCSHPGISISFNPPAVIVLSGSTVSFTETVSLAKDVPQGTTLSCTTQFRLNGQDPGVSFQQTVSTPVNILGCDLCDPRPGKNLCHGTTSCAPTPYGTMCLTRPGFKADGVKDDENRKQWRLKWKEGGHEHRVAVKPGLSADTFCDRANVGKDVYWLRALGAGDLKSARDDSSLVGLVLGRTEDECWDPLGKYTSLATVEPDRTSSSPSFPTVWIMFLYRASSEDVYQRVTVLEAKLRRPWEAYDMEKDLGCTFQEVKIVSGKQNPMSASSTQGLCKAQSAIGISLTTVLDLLGWLYGRLELPRAVAVLLKKASMPCEPKDSQAITAINRVKMPDISGKQVGAIGFGMLGLTKPWDPVEYLVATKVMKTALEQGANFWNGGTHYGTLDVIKYYFEQYPDDAGKVCLSIKGAFDREKGPDGSPEGIRASVDYALGVLDGVKTIDVFELARVDPSVPIETSVKALGELVQQEKVGVIGLSEVSAVTIRKAHAMHRRMLPRFQPDVFEQNFKLVEAVEAIAKRKGVTTAQIAIGWVCRQGAMPIPGSIKVGPEEIQKILDKFPISGLRYGGAQEKFLNA</sequence>
<dbReference type="PROSITE" id="PS50234">
    <property type="entry name" value="VWFA"/>
    <property type="match status" value="1"/>
</dbReference>
<dbReference type="SUPFAM" id="SSF51430">
    <property type="entry name" value="NAD(P)-linked oxidoreductase"/>
    <property type="match status" value="1"/>
</dbReference>
<reference evidence="4" key="1">
    <citation type="submission" date="2023-06" db="EMBL/GenBank/DDBJ databases">
        <title>Genome-scale phylogeny and comparative genomics of the fungal order Sordariales.</title>
        <authorList>
            <consortium name="Lawrence Berkeley National Laboratory"/>
            <person name="Hensen N."/>
            <person name="Bonometti L."/>
            <person name="Westerberg I."/>
            <person name="Brannstrom I.O."/>
            <person name="Guillou S."/>
            <person name="Cros-Aarteil S."/>
            <person name="Calhoun S."/>
            <person name="Haridas S."/>
            <person name="Kuo A."/>
            <person name="Mondo S."/>
            <person name="Pangilinan J."/>
            <person name="Riley R."/>
            <person name="Labutti K."/>
            <person name="Andreopoulos B."/>
            <person name="Lipzen A."/>
            <person name="Chen C."/>
            <person name="Yanf M."/>
            <person name="Daum C."/>
            <person name="Ng V."/>
            <person name="Clum A."/>
            <person name="Steindorff A."/>
            <person name="Ohm R."/>
            <person name="Martin F."/>
            <person name="Silar P."/>
            <person name="Natvig D."/>
            <person name="Lalanne C."/>
            <person name="Gautier V."/>
            <person name="Ament-Velasquez S.L."/>
            <person name="Kruys A."/>
            <person name="Hutchinson M.I."/>
            <person name="Powell A.J."/>
            <person name="Barry K."/>
            <person name="Miller A.N."/>
            <person name="Grigoriev I.V."/>
            <person name="Debuchy R."/>
            <person name="Gladieux P."/>
            <person name="Thoren M.H."/>
            <person name="Johannesson H."/>
        </authorList>
    </citation>
    <scope>NUCLEOTIDE SEQUENCE</scope>
    <source>
        <strain evidence="4">SMH2532-1</strain>
    </source>
</reference>